<evidence type="ECO:0000313" key="4">
    <source>
        <dbReference type="Proteomes" id="UP000267251"/>
    </source>
</evidence>
<keyword evidence="2" id="KW-0732">Signal</keyword>
<evidence type="ECO:0000313" key="3">
    <source>
        <dbReference type="EMBL" id="RKP13975.1"/>
    </source>
</evidence>
<gene>
    <name evidence="3" type="ORF">BJ684DRAFT_19587</name>
</gene>
<dbReference type="OrthoDB" id="10609877at2759"/>
<proteinExistence type="predicted"/>
<dbReference type="EMBL" id="KZ987910">
    <property type="protein sequence ID" value="RKP13975.1"/>
    <property type="molecule type" value="Genomic_DNA"/>
</dbReference>
<reference evidence="4" key="1">
    <citation type="journal article" date="2018" name="Nat. Microbiol.">
        <title>Leveraging single-cell genomics to expand the fungal tree of life.</title>
        <authorList>
            <person name="Ahrendt S.R."/>
            <person name="Quandt C.A."/>
            <person name="Ciobanu D."/>
            <person name="Clum A."/>
            <person name="Salamov A."/>
            <person name="Andreopoulos B."/>
            <person name="Cheng J.F."/>
            <person name="Woyke T."/>
            <person name="Pelin A."/>
            <person name="Henrissat B."/>
            <person name="Reynolds N.K."/>
            <person name="Benny G.L."/>
            <person name="Smith M.E."/>
            <person name="James T.Y."/>
            <person name="Grigoriev I.V."/>
        </authorList>
    </citation>
    <scope>NUCLEOTIDE SEQUENCE [LARGE SCALE GENOMIC DNA]</scope>
</reference>
<accession>A0A4P9Y4Y1</accession>
<dbReference type="Proteomes" id="UP000267251">
    <property type="component" value="Unassembled WGS sequence"/>
</dbReference>
<feature type="signal peptide" evidence="2">
    <location>
        <begin position="1"/>
        <end position="21"/>
    </location>
</feature>
<organism evidence="3 4">
    <name type="scientific">Piptocephalis cylindrospora</name>
    <dbReference type="NCBI Taxonomy" id="1907219"/>
    <lineage>
        <taxon>Eukaryota</taxon>
        <taxon>Fungi</taxon>
        <taxon>Fungi incertae sedis</taxon>
        <taxon>Zoopagomycota</taxon>
        <taxon>Zoopagomycotina</taxon>
        <taxon>Zoopagomycetes</taxon>
        <taxon>Zoopagales</taxon>
        <taxon>Piptocephalidaceae</taxon>
        <taxon>Piptocephalis</taxon>
    </lineage>
</organism>
<feature type="region of interest" description="Disordered" evidence="1">
    <location>
        <begin position="149"/>
        <end position="211"/>
    </location>
</feature>
<name>A0A4P9Y4Y1_9FUNG</name>
<feature type="region of interest" description="Disordered" evidence="1">
    <location>
        <begin position="88"/>
        <end position="123"/>
    </location>
</feature>
<protein>
    <submittedName>
        <fullName evidence="3">Uncharacterized protein</fullName>
    </submittedName>
</protein>
<evidence type="ECO:0000256" key="1">
    <source>
        <dbReference type="SAM" id="MobiDB-lite"/>
    </source>
</evidence>
<sequence length="211" mass="22172">MNPAVLLTLLGITHLVPPAEAFNWAGVINNGGQGLSFGLMGSGTGFLAAAGATSHRSHMEELDTELTILTAKIKNEQKKIALTALDQAEKAHNSPSQDLPLEDEHGGTRISKSNPASPVLENNVVSTNLTEPVLENNVSSTNLTSVIQDSNEASPTPSIPLNVTNNNNTSAQSPSKPPSKNRPSWSRTPRPAPLHHLPAQADVPIHISAAA</sequence>
<evidence type="ECO:0000256" key="2">
    <source>
        <dbReference type="SAM" id="SignalP"/>
    </source>
</evidence>
<dbReference type="AlphaFoldDB" id="A0A4P9Y4Y1"/>
<feature type="compositionally biased region" description="Polar residues" evidence="1">
    <location>
        <begin position="149"/>
        <end position="172"/>
    </location>
</feature>
<keyword evidence="4" id="KW-1185">Reference proteome</keyword>
<feature type="chain" id="PRO_5020391967" evidence="2">
    <location>
        <begin position="22"/>
        <end position="211"/>
    </location>
</feature>